<gene>
    <name evidence="7" type="ORF">GCM10022215_38370</name>
</gene>
<feature type="domain" description="TraD/TraG TraM recognition site" evidence="6">
    <location>
        <begin position="293"/>
        <end position="414"/>
    </location>
</feature>
<name>A0ABP7XY95_9ACTN</name>
<dbReference type="EMBL" id="BAAAZH010000031">
    <property type="protein sequence ID" value="GAA4127663.1"/>
    <property type="molecule type" value="Genomic_DNA"/>
</dbReference>
<evidence type="ECO:0000256" key="2">
    <source>
        <dbReference type="ARBA" id="ARBA00022475"/>
    </source>
</evidence>
<dbReference type="RefSeq" id="WP_344735106.1">
    <property type="nucleotide sequence ID" value="NZ_BAAAZH010000031.1"/>
</dbReference>
<evidence type="ECO:0000313" key="8">
    <source>
        <dbReference type="Proteomes" id="UP001501495"/>
    </source>
</evidence>
<reference evidence="8" key="1">
    <citation type="journal article" date="2019" name="Int. J. Syst. Evol. Microbiol.">
        <title>The Global Catalogue of Microorganisms (GCM) 10K type strain sequencing project: providing services to taxonomists for standard genome sequencing and annotation.</title>
        <authorList>
            <consortium name="The Broad Institute Genomics Platform"/>
            <consortium name="The Broad Institute Genome Sequencing Center for Infectious Disease"/>
            <person name="Wu L."/>
            <person name="Ma J."/>
        </authorList>
    </citation>
    <scope>NUCLEOTIDE SEQUENCE [LARGE SCALE GENOMIC DNA]</scope>
    <source>
        <strain evidence="8">JCM 16703</strain>
    </source>
</reference>
<keyword evidence="2" id="KW-1003">Cell membrane</keyword>
<dbReference type="Gene3D" id="3.40.50.300">
    <property type="entry name" value="P-loop containing nucleotide triphosphate hydrolases"/>
    <property type="match status" value="1"/>
</dbReference>
<sequence length="495" mass="54153">MSLGLKHVNPTDVGWRLGRAGRRGPELWVPFDRTTCVFGPQGSGKTLDLLVPALLDAPGGALVTLTKPEDLFLTLEARQQVGPVAVLDPFGLAPGVPELVVDVIAGCENAMFAERQAKAFAAGTIKGATAQSSDQAARFYAGECAKVLQAYFHAAAIAGRDLEEVLLWVSSPREYPQAEEILRTHPAAEPLWDGLLRGALYGDERTAGNTITTVQQAMALFFQRSIRERCVPTPARPATNLEDLIRSGGTIYLLGREDPYASASPLMTAVTEQILDTARRLGETSEVGRLCPPFLACLDELPSTAPIPTLSTRLANERALGLSFILAAQTWRQFVVCYGEDEARTIYGLSNNLVVFGGGKDIRFYQELSDLIGSTTHTETRYSSRGHELFGVMDRSYDQRRVPILEPAELRRIEPRKALVLSEMYDPIIANLHRCIDGKRGKELLAAQRRARLDARGQDRATAQPGHLIETIDPVEPLSVTETVARTRARLGMPK</sequence>
<dbReference type="InterPro" id="IPR051539">
    <property type="entry name" value="T4SS-coupling_protein"/>
</dbReference>
<keyword evidence="5" id="KW-0472">Membrane</keyword>
<dbReference type="SUPFAM" id="SSF52540">
    <property type="entry name" value="P-loop containing nucleoside triphosphate hydrolases"/>
    <property type="match status" value="1"/>
</dbReference>
<evidence type="ECO:0000259" key="6">
    <source>
        <dbReference type="Pfam" id="PF12696"/>
    </source>
</evidence>
<keyword evidence="4" id="KW-1133">Transmembrane helix</keyword>
<dbReference type="InterPro" id="IPR032689">
    <property type="entry name" value="TraG-D_C"/>
</dbReference>
<keyword evidence="3" id="KW-0812">Transmembrane</keyword>
<evidence type="ECO:0000256" key="1">
    <source>
        <dbReference type="ARBA" id="ARBA00004651"/>
    </source>
</evidence>
<protein>
    <recommendedName>
        <fullName evidence="6">TraD/TraG TraM recognition site domain-containing protein</fullName>
    </recommendedName>
</protein>
<keyword evidence="8" id="KW-1185">Reference proteome</keyword>
<proteinExistence type="predicted"/>
<accession>A0ABP7XY95</accession>
<evidence type="ECO:0000256" key="5">
    <source>
        <dbReference type="ARBA" id="ARBA00023136"/>
    </source>
</evidence>
<evidence type="ECO:0000256" key="4">
    <source>
        <dbReference type="ARBA" id="ARBA00022989"/>
    </source>
</evidence>
<organism evidence="7 8">
    <name type="scientific">Nocardioides fonticola</name>
    <dbReference type="NCBI Taxonomy" id="450363"/>
    <lineage>
        <taxon>Bacteria</taxon>
        <taxon>Bacillati</taxon>
        <taxon>Actinomycetota</taxon>
        <taxon>Actinomycetes</taxon>
        <taxon>Propionibacteriales</taxon>
        <taxon>Nocardioidaceae</taxon>
        <taxon>Nocardioides</taxon>
    </lineage>
</organism>
<dbReference type="PANTHER" id="PTHR37937">
    <property type="entry name" value="CONJUGATIVE TRANSFER: DNA TRANSPORT"/>
    <property type="match status" value="1"/>
</dbReference>
<dbReference type="PANTHER" id="PTHR37937:SF1">
    <property type="entry name" value="CONJUGATIVE TRANSFER: DNA TRANSPORT"/>
    <property type="match status" value="1"/>
</dbReference>
<dbReference type="Proteomes" id="UP001501495">
    <property type="component" value="Unassembled WGS sequence"/>
</dbReference>
<evidence type="ECO:0000313" key="7">
    <source>
        <dbReference type="EMBL" id="GAA4127663.1"/>
    </source>
</evidence>
<comment type="caution">
    <text evidence="7">The sequence shown here is derived from an EMBL/GenBank/DDBJ whole genome shotgun (WGS) entry which is preliminary data.</text>
</comment>
<dbReference type="CDD" id="cd01127">
    <property type="entry name" value="TrwB_TraG_TraD_VirD4"/>
    <property type="match status" value="1"/>
</dbReference>
<evidence type="ECO:0000256" key="3">
    <source>
        <dbReference type="ARBA" id="ARBA00022692"/>
    </source>
</evidence>
<dbReference type="InterPro" id="IPR027417">
    <property type="entry name" value="P-loop_NTPase"/>
</dbReference>
<comment type="subcellular location">
    <subcellularLocation>
        <location evidence="1">Cell membrane</location>
        <topology evidence="1">Multi-pass membrane protein</topology>
    </subcellularLocation>
</comment>
<dbReference type="Pfam" id="PF12696">
    <property type="entry name" value="TraG-D_C"/>
    <property type="match status" value="1"/>
</dbReference>